<dbReference type="GO" id="GO:0006629">
    <property type="term" value="P:lipid metabolic process"/>
    <property type="evidence" value="ECO:0007669"/>
    <property type="project" value="UniProtKB-KW"/>
</dbReference>
<proteinExistence type="predicted"/>
<reference evidence="3 4" key="1">
    <citation type="submission" date="2019-03" db="EMBL/GenBank/DDBJ databases">
        <title>Bradyrhizobium diversity isolated from nodules of Chamaecrista fasciculata.</title>
        <authorList>
            <person name="Klepa M.S."/>
            <person name="Urquiaga M.O."/>
            <person name="Hungria M."/>
            <person name="Delamuta J.R."/>
        </authorList>
    </citation>
    <scope>NUCLEOTIDE SEQUENCE [LARGE SCALE GENOMIC DNA]</scope>
    <source>
        <strain evidence="3 4">CNPSo 3448</strain>
    </source>
</reference>
<name>A0A4Y9L6K9_9BRAD</name>
<dbReference type="RefSeq" id="WP_135179359.1">
    <property type="nucleotide sequence ID" value="NZ_SPQT01000051.1"/>
</dbReference>
<dbReference type="Gene3D" id="3.40.1090.10">
    <property type="entry name" value="Cytosolic phospholipase A2 catalytic domain"/>
    <property type="match status" value="1"/>
</dbReference>
<dbReference type="OrthoDB" id="7324613at2"/>
<evidence type="ECO:0000313" key="4">
    <source>
        <dbReference type="Proteomes" id="UP000297966"/>
    </source>
</evidence>
<evidence type="ECO:0000259" key="2">
    <source>
        <dbReference type="Pfam" id="PF01734"/>
    </source>
</evidence>
<keyword evidence="1" id="KW-0443">Lipid metabolism</keyword>
<organism evidence="3 4">
    <name type="scientific">Bradyrhizobium niftali</name>
    <dbReference type="NCBI Taxonomy" id="2560055"/>
    <lineage>
        <taxon>Bacteria</taxon>
        <taxon>Pseudomonadati</taxon>
        <taxon>Pseudomonadota</taxon>
        <taxon>Alphaproteobacteria</taxon>
        <taxon>Hyphomicrobiales</taxon>
        <taxon>Nitrobacteraceae</taxon>
        <taxon>Bradyrhizobium</taxon>
    </lineage>
</organism>
<comment type="caution">
    <text evidence="3">The sequence shown here is derived from an EMBL/GenBank/DDBJ whole genome shotgun (WGS) entry which is preliminary data.</text>
</comment>
<dbReference type="SUPFAM" id="SSF52151">
    <property type="entry name" value="FabD/lysophospholipase-like"/>
    <property type="match status" value="1"/>
</dbReference>
<accession>A0A4Y9L6K9</accession>
<dbReference type="InterPro" id="IPR016035">
    <property type="entry name" value="Acyl_Trfase/lysoPLipase"/>
</dbReference>
<feature type="domain" description="PNPLA" evidence="2">
    <location>
        <begin position="19"/>
        <end position="298"/>
    </location>
</feature>
<protein>
    <submittedName>
        <fullName evidence="3">Patatin-like phospholipase family protein</fullName>
    </submittedName>
</protein>
<dbReference type="Proteomes" id="UP000297966">
    <property type="component" value="Unassembled WGS sequence"/>
</dbReference>
<evidence type="ECO:0000256" key="1">
    <source>
        <dbReference type="ARBA" id="ARBA00023098"/>
    </source>
</evidence>
<dbReference type="EMBL" id="SPQT01000051">
    <property type="protein sequence ID" value="TFV37402.1"/>
    <property type="molecule type" value="Genomic_DNA"/>
</dbReference>
<dbReference type="InterPro" id="IPR002641">
    <property type="entry name" value="PNPLA_dom"/>
</dbReference>
<gene>
    <name evidence="3" type="ORF">E4K65_43745</name>
</gene>
<dbReference type="Pfam" id="PF01734">
    <property type="entry name" value="Patatin"/>
    <property type="match status" value="1"/>
</dbReference>
<dbReference type="AlphaFoldDB" id="A0A4Y9L6K9"/>
<sequence>MAKRATALGGGGPVKRAITLGGGGPAAGLHIGALEAFAAAGITFDVWALSCIGAWVGIVYNQFDDDEDRAKQTYQFFKNGVFRDDESYERFPINTVFGPDWRANMKALSKFVTDSDNYKDFVWDPYRMVDSFQESMSLLLNRMKDSDGKKKYDKLDEGDINGWILNHGMAPNPLIRYLTSMMYLSNVTGLSRINYPNSEFMKRIKFENLFDKKKGGKEEEEKEKRKPFIFHNAWNLDKQELALFSNRPMRDRFYQGPIDASTLCACSALPFIEETVKVDGDTYCEGALVDTVNFESLIDEEDPDEIWVVRIVDAKQVRKPDNLHDALANLCQLFAATVGEDDVKLFKYHVQYDKPAPGKKPWTGTVVEIHVPAGINFKWNHSNLDKGRTLGRKAAEEAIAAYQARDKKPFAENERVRFINERKDDKKGRHIDRERLAIAIAEAKGTRDQKRWLERMESWVDAGSGKEVESDETGKYPIGAIPFPDFALRVPQVKAIYDRLGAPASRLEQL</sequence>
<evidence type="ECO:0000313" key="3">
    <source>
        <dbReference type="EMBL" id="TFV37402.1"/>
    </source>
</evidence>
<keyword evidence="4" id="KW-1185">Reference proteome</keyword>